<comment type="miscellaneous">
    <text evidence="13">Reaction proceeds by a ping-pong mechanism involving intermediate methylation of a conserved cysteine residue.</text>
</comment>
<dbReference type="Gene3D" id="3.20.20.70">
    <property type="entry name" value="Aldolase class I"/>
    <property type="match status" value="1"/>
</dbReference>
<dbReference type="PIRSF" id="PIRSF006004">
    <property type="entry name" value="CHP00048"/>
    <property type="match status" value="1"/>
</dbReference>
<dbReference type="Pfam" id="PF04055">
    <property type="entry name" value="Radical_SAM"/>
    <property type="match status" value="1"/>
</dbReference>
<sequence length="346" mass="38704">MHVEKPLIYDLSWTELENWLSAQGEPKFRTQQIWVGLYQNLIADFGEFTTLPRTLRNKLVASFDIFAVTPIKTIYSEDRQATKTLFKLGDGCLIETVLMLYEDRRTACISTQSGCGLGCVFCATGQMGLSRNLSSGEIVAQVLFFARELAKNRDRITNVVFMGMGEPFHNYDHVMKAVNLINDPRGFGLGARRITISTAGIVPKIKAFAEEDLQVNLAISLHTVDTNLRSQLMPINLKHPVAKVLNACKYYVERTHRRVTFEYALIEGVNDSVDDAHALAEQIKGLLCHVNLIPLNPTRKFNQRGSQADKVRTFADVLESRQIPCTIRLRRGIEIGAGCGQLAAEA</sequence>
<dbReference type="InterPro" id="IPR040072">
    <property type="entry name" value="Methyltransferase_A"/>
</dbReference>
<evidence type="ECO:0000256" key="6">
    <source>
        <dbReference type="ARBA" id="ARBA00022679"/>
    </source>
</evidence>
<organism evidence="15 16">
    <name type="scientific">Candidatus Brevifilum fermentans</name>
    <dbReference type="NCBI Taxonomy" id="1986204"/>
    <lineage>
        <taxon>Bacteria</taxon>
        <taxon>Bacillati</taxon>
        <taxon>Chloroflexota</taxon>
        <taxon>Anaerolineae</taxon>
        <taxon>Anaerolineales</taxon>
        <taxon>Anaerolineaceae</taxon>
        <taxon>Candidatus Brevifilum</taxon>
    </lineage>
</organism>
<feature type="binding site" evidence="13">
    <location>
        <begin position="165"/>
        <end position="166"/>
    </location>
    <ligand>
        <name>S-adenosyl-L-methionine</name>
        <dbReference type="ChEBI" id="CHEBI:59789"/>
    </ligand>
</feature>
<comment type="function">
    <text evidence="13">Specifically methylates position 2 of adenine 2503 in 23S rRNA and position 2 of adenine 37 in tRNAs.</text>
</comment>
<dbReference type="InterPro" id="IPR004383">
    <property type="entry name" value="rRNA_lsu_MTrfase_RlmN/Cfr"/>
</dbReference>
<keyword evidence="5 13" id="KW-0489">Methyltransferase</keyword>
<evidence type="ECO:0000256" key="1">
    <source>
        <dbReference type="ARBA" id="ARBA00004496"/>
    </source>
</evidence>
<evidence type="ECO:0000256" key="3">
    <source>
        <dbReference type="ARBA" id="ARBA00022490"/>
    </source>
</evidence>
<feature type="binding site" evidence="13">
    <location>
        <position position="197"/>
    </location>
    <ligand>
        <name>S-adenosyl-L-methionine</name>
        <dbReference type="ChEBI" id="CHEBI:59789"/>
    </ligand>
</feature>
<dbReference type="Gene3D" id="1.10.150.530">
    <property type="match status" value="1"/>
</dbReference>
<dbReference type="GO" id="GO:0002935">
    <property type="term" value="F:tRNA (adenine(37)-C2)-methyltransferase activity"/>
    <property type="evidence" value="ECO:0007669"/>
    <property type="project" value="UniProtKB-UniRule"/>
</dbReference>
<accession>A0A1Y6K4J3</accession>
<comment type="similarity">
    <text evidence="13">Belongs to the radical SAM superfamily. RlmN family.</text>
</comment>
<evidence type="ECO:0000256" key="12">
    <source>
        <dbReference type="ARBA" id="ARBA00023157"/>
    </source>
</evidence>
<evidence type="ECO:0000256" key="5">
    <source>
        <dbReference type="ARBA" id="ARBA00022603"/>
    </source>
</evidence>
<keyword evidence="3 13" id="KW-0963">Cytoplasm</keyword>
<dbReference type="InterPro" id="IPR058240">
    <property type="entry name" value="rSAM_sf"/>
</dbReference>
<comment type="catalytic activity">
    <reaction evidence="13">
        <text>adenosine(37) in tRNA + 2 reduced [2Fe-2S]-[ferredoxin] + 2 S-adenosyl-L-methionine = 2-methyladenosine(37) in tRNA + 5'-deoxyadenosine + L-methionine + 2 oxidized [2Fe-2S]-[ferredoxin] + S-adenosyl-L-homocysteine</text>
        <dbReference type="Rhea" id="RHEA:43332"/>
        <dbReference type="Rhea" id="RHEA-COMP:10000"/>
        <dbReference type="Rhea" id="RHEA-COMP:10001"/>
        <dbReference type="Rhea" id="RHEA-COMP:10162"/>
        <dbReference type="Rhea" id="RHEA-COMP:10485"/>
        <dbReference type="ChEBI" id="CHEBI:17319"/>
        <dbReference type="ChEBI" id="CHEBI:33737"/>
        <dbReference type="ChEBI" id="CHEBI:33738"/>
        <dbReference type="ChEBI" id="CHEBI:57844"/>
        <dbReference type="ChEBI" id="CHEBI:57856"/>
        <dbReference type="ChEBI" id="CHEBI:59789"/>
        <dbReference type="ChEBI" id="CHEBI:74411"/>
        <dbReference type="ChEBI" id="CHEBI:74497"/>
        <dbReference type="EC" id="2.1.1.192"/>
    </reaction>
</comment>
<dbReference type="GO" id="GO:0046872">
    <property type="term" value="F:metal ion binding"/>
    <property type="evidence" value="ECO:0007669"/>
    <property type="project" value="UniProtKB-KW"/>
</dbReference>
<keyword evidence="2 13" id="KW-0004">4Fe-4S</keyword>
<dbReference type="RefSeq" id="WP_087862306.1">
    <property type="nucleotide sequence ID" value="NZ_LT859958.1"/>
</dbReference>
<feature type="domain" description="Radical SAM core" evidence="14">
    <location>
        <begin position="101"/>
        <end position="328"/>
    </location>
</feature>
<dbReference type="PANTHER" id="PTHR30544:SF5">
    <property type="entry name" value="RADICAL SAM CORE DOMAIN-CONTAINING PROTEIN"/>
    <property type="match status" value="1"/>
</dbReference>
<dbReference type="NCBIfam" id="TIGR00048">
    <property type="entry name" value="rRNA_mod_RlmN"/>
    <property type="match status" value="1"/>
</dbReference>
<evidence type="ECO:0000256" key="7">
    <source>
        <dbReference type="ARBA" id="ARBA00022691"/>
    </source>
</evidence>
<dbReference type="AlphaFoldDB" id="A0A1Y6K4J3"/>
<dbReference type="GO" id="GO:0070475">
    <property type="term" value="P:rRNA base methylation"/>
    <property type="evidence" value="ECO:0007669"/>
    <property type="project" value="UniProtKB-UniRule"/>
</dbReference>
<evidence type="ECO:0000256" key="13">
    <source>
        <dbReference type="HAMAP-Rule" id="MF_01849"/>
    </source>
</evidence>
<dbReference type="GO" id="GO:0005737">
    <property type="term" value="C:cytoplasm"/>
    <property type="evidence" value="ECO:0007669"/>
    <property type="project" value="UniProtKB-SubCell"/>
</dbReference>
<reference evidence="16" key="1">
    <citation type="submission" date="2017-05" db="EMBL/GenBank/DDBJ databases">
        <authorList>
            <person name="Kirkegaard R."/>
            <person name="Mcilroy J S."/>
        </authorList>
    </citation>
    <scope>NUCLEOTIDE SEQUENCE [LARGE SCALE GENOMIC DNA]</scope>
</reference>
<dbReference type="PROSITE" id="PS51918">
    <property type="entry name" value="RADICAL_SAM"/>
    <property type="match status" value="1"/>
</dbReference>
<feature type="binding site" evidence="13">
    <location>
        <position position="115"/>
    </location>
    <ligand>
        <name>[4Fe-4S] cluster</name>
        <dbReference type="ChEBI" id="CHEBI:49883"/>
        <note>4Fe-4S-S-AdoMet</note>
    </ligand>
</feature>
<feature type="binding site" evidence="13">
    <location>
        <position position="122"/>
    </location>
    <ligand>
        <name>[4Fe-4S] cluster</name>
        <dbReference type="ChEBI" id="CHEBI:49883"/>
        <note>4Fe-4S-S-AdoMet</note>
    </ligand>
</feature>
<dbReference type="SFLD" id="SFLDS00029">
    <property type="entry name" value="Radical_SAM"/>
    <property type="match status" value="1"/>
</dbReference>
<dbReference type="InterPro" id="IPR006638">
    <property type="entry name" value="Elp3/MiaA/NifB-like_rSAM"/>
</dbReference>
<evidence type="ECO:0000313" key="16">
    <source>
        <dbReference type="Proteomes" id="UP000195514"/>
    </source>
</evidence>
<dbReference type="FunFam" id="3.20.20.70:FF:000014">
    <property type="entry name" value="Probable dual-specificity RNA methyltransferase RlmN"/>
    <property type="match status" value="1"/>
</dbReference>
<protein>
    <recommendedName>
        <fullName evidence="13">Probable dual-specificity RNA methyltransferase RlmN</fullName>
        <ecNumber evidence="13">2.1.1.192</ecNumber>
    </recommendedName>
    <alternativeName>
        <fullName evidence="13">23S rRNA (adenine(2503)-C(2))-methyltransferase</fullName>
    </alternativeName>
    <alternativeName>
        <fullName evidence="13">23S rRNA m2A2503 methyltransferase</fullName>
    </alternativeName>
    <alternativeName>
        <fullName evidence="13">Ribosomal RNA large subunit methyltransferase N</fullName>
    </alternativeName>
    <alternativeName>
        <fullName evidence="13">tRNA (adenine(37)-C(2))-methyltransferase</fullName>
    </alternativeName>
    <alternativeName>
        <fullName evidence="13">tRNA m2A37 methyltransferase</fullName>
    </alternativeName>
</protein>
<gene>
    <name evidence="13 15" type="primary">rlmN</name>
    <name evidence="15" type="ORF">CFX1CAM_1401</name>
</gene>
<feature type="binding site" evidence="13">
    <location>
        <position position="296"/>
    </location>
    <ligand>
        <name>S-adenosyl-L-methionine</name>
        <dbReference type="ChEBI" id="CHEBI:59789"/>
    </ligand>
</feature>
<dbReference type="HAMAP" id="MF_01849">
    <property type="entry name" value="RNA_methyltr_RlmN"/>
    <property type="match status" value="1"/>
</dbReference>
<evidence type="ECO:0000313" key="15">
    <source>
        <dbReference type="EMBL" id="SMX54466.1"/>
    </source>
</evidence>
<dbReference type="GO" id="GO:0000049">
    <property type="term" value="F:tRNA binding"/>
    <property type="evidence" value="ECO:0007669"/>
    <property type="project" value="UniProtKB-UniRule"/>
</dbReference>
<name>A0A1Y6K4J3_9CHLR</name>
<keyword evidence="10 13" id="KW-0408">Iron</keyword>
<dbReference type="Proteomes" id="UP000195514">
    <property type="component" value="Chromosome I"/>
</dbReference>
<dbReference type="InterPro" id="IPR007197">
    <property type="entry name" value="rSAM"/>
</dbReference>
<evidence type="ECO:0000256" key="8">
    <source>
        <dbReference type="ARBA" id="ARBA00022694"/>
    </source>
</evidence>
<comment type="subcellular location">
    <subcellularLocation>
        <location evidence="1 13">Cytoplasm</location>
    </subcellularLocation>
</comment>
<dbReference type="SFLD" id="SFLDG01062">
    <property type="entry name" value="methyltransferase_(Class_A)"/>
    <property type="match status" value="1"/>
</dbReference>
<dbReference type="InterPro" id="IPR027492">
    <property type="entry name" value="RNA_MTrfase_RlmN"/>
</dbReference>
<keyword evidence="7 13" id="KW-0949">S-adenosyl-L-methionine</keyword>
<dbReference type="PANTHER" id="PTHR30544">
    <property type="entry name" value="23S RRNA METHYLTRANSFERASE"/>
    <property type="match status" value="1"/>
</dbReference>
<keyword evidence="6 13" id="KW-0808">Transferase</keyword>
<dbReference type="Pfam" id="PF21016">
    <property type="entry name" value="RlmN_N"/>
    <property type="match status" value="1"/>
</dbReference>
<evidence type="ECO:0000256" key="10">
    <source>
        <dbReference type="ARBA" id="ARBA00023004"/>
    </source>
</evidence>
<keyword evidence="12 13" id="KW-1015">Disulfide bond</keyword>
<dbReference type="SFLD" id="SFLDF00275">
    <property type="entry name" value="adenosine_C2_methyltransferase"/>
    <property type="match status" value="1"/>
</dbReference>
<dbReference type="SUPFAM" id="SSF102114">
    <property type="entry name" value="Radical SAM enzymes"/>
    <property type="match status" value="1"/>
</dbReference>
<feature type="active site" description="Proton acceptor" evidence="13">
    <location>
        <position position="95"/>
    </location>
</feature>
<dbReference type="GO" id="GO:0070040">
    <property type="term" value="F:rRNA (adenine(2503)-C2-)-methyltransferase activity"/>
    <property type="evidence" value="ECO:0007669"/>
    <property type="project" value="UniProtKB-UniRule"/>
</dbReference>
<dbReference type="SMART" id="SM00729">
    <property type="entry name" value="Elp3"/>
    <property type="match status" value="1"/>
</dbReference>
<dbReference type="EMBL" id="LT859958">
    <property type="protein sequence ID" value="SMX54466.1"/>
    <property type="molecule type" value="Genomic_DNA"/>
</dbReference>
<comment type="caution">
    <text evidence="13">Lacks conserved residue(s) required for the propagation of feature annotation.</text>
</comment>
<evidence type="ECO:0000256" key="4">
    <source>
        <dbReference type="ARBA" id="ARBA00022552"/>
    </source>
</evidence>
<dbReference type="EC" id="2.1.1.192" evidence="13"/>
<dbReference type="CDD" id="cd01335">
    <property type="entry name" value="Radical_SAM"/>
    <property type="match status" value="1"/>
</dbReference>
<keyword evidence="4 13" id="KW-0698">rRNA processing</keyword>
<dbReference type="KEGG" id="abat:CFX1CAM_1401"/>
<dbReference type="OrthoDB" id="9793973at2"/>
<dbReference type="GO" id="GO:0019843">
    <property type="term" value="F:rRNA binding"/>
    <property type="evidence" value="ECO:0007669"/>
    <property type="project" value="UniProtKB-UniRule"/>
</dbReference>
<feature type="binding site" evidence="13">
    <location>
        <position position="119"/>
    </location>
    <ligand>
        <name>[4Fe-4S] cluster</name>
        <dbReference type="ChEBI" id="CHEBI:49883"/>
        <note>4Fe-4S-S-AdoMet</note>
    </ligand>
</feature>
<dbReference type="GO" id="GO:0051539">
    <property type="term" value="F:4 iron, 4 sulfur cluster binding"/>
    <property type="evidence" value="ECO:0007669"/>
    <property type="project" value="UniProtKB-UniRule"/>
</dbReference>
<evidence type="ECO:0000259" key="14">
    <source>
        <dbReference type="PROSITE" id="PS51918"/>
    </source>
</evidence>
<comment type="catalytic activity">
    <reaction evidence="13">
        <text>adenosine(2503) in 23S rRNA + 2 reduced [2Fe-2S]-[ferredoxin] + 2 S-adenosyl-L-methionine = 2-methyladenosine(2503) in 23S rRNA + 5'-deoxyadenosine + L-methionine + 2 oxidized [2Fe-2S]-[ferredoxin] + S-adenosyl-L-homocysteine</text>
        <dbReference type="Rhea" id="RHEA:42916"/>
        <dbReference type="Rhea" id="RHEA-COMP:10000"/>
        <dbReference type="Rhea" id="RHEA-COMP:10001"/>
        <dbReference type="Rhea" id="RHEA-COMP:10152"/>
        <dbReference type="Rhea" id="RHEA-COMP:10282"/>
        <dbReference type="ChEBI" id="CHEBI:17319"/>
        <dbReference type="ChEBI" id="CHEBI:33737"/>
        <dbReference type="ChEBI" id="CHEBI:33738"/>
        <dbReference type="ChEBI" id="CHEBI:57844"/>
        <dbReference type="ChEBI" id="CHEBI:57856"/>
        <dbReference type="ChEBI" id="CHEBI:59789"/>
        <dbReference type="ChEBI" id="CHEBI:74411"/>
        <dbReference type="ChEBI" id="CHEBI:74497"/>
        <dbReference type="EC" id="2.1.1.192"/>
    </reaction>
</comment>
<keyword evidence="11 13" id="KW-0411">Iron-sulfur</keyword>
<proteinExistence type="inferred from homology"/>
<feature type="active site" description="S-methylcysteine intermediate" evidence="13">
    <location>
        <position position="339"/>
    </location>
</feature>
<evidence type="ECO:0000256" key="11">
    <source>
        <dbReference type="ARBA" id="ARBA00023014"/>
    </source>
</evidence>
<feature type="binding site" evidence="13">
    <location>
        <begin position="220"/>
        <end position="222"/>
    </location>
    <ligand>
        <name>S-adenosyl-L-methionine</name>
        <dbReference type="ChEBI" id="CHEBI:59789"/>
    </ligand>
</feature>
<dbReference type="InterPro" id="IPR013785">
    <property type="entry name" value="Aldolase_TIM"/>
</dbReference>
<evidence type="ECO:0000256" key="2">
    <source>
        <dbReference type="ARBA" id="ARBA00022485"/>
    </source>
</evidence>
<dbReference type="InterPro" id="IPR048641">
    <property type="entry name" value="RlmN_N"/>
</dbReference>
<dbReference type="GO" id="GO:0030488">
    <property type="term" value="P:tRNA methylation"/>
    <property type="evidence" value="ECO:0007669"/>
    <property type="project" value="UniProtKB-UniRule"/>
</dbReference>
<keyword evidence="8 13" id="KW-0819">tRNA processing</keyword>
<keyword evidence="16" id="KW-1185">Reference proteome</keyword>
<comment type="cofactor">
    <cofactor evidence="13">
        <name>[4Fe-4S] cluster</name>
        <dbReference type="ChEBI" id="CHEBI:49883"/>
    </cofactor>
    <text evidence="13">Binds 1 [4Fe-4S] cluster. The cluster is coordinated with 3 cysteines and an exchangeable S-adenosyl-L-methionine.</text>
</comment>
<keyword evidence="9 13" id="KW-0479">Metal-binding</keyword>
<evidence type="ECO:0000256" key="9">
    <source>
        <dbReference type="ARBA" id="ARBA00022723"/>
    </source>
</evidence>